<dbReference type="RefSeq" id="XP_002784185.1">
    <property type="nucleotide sequence ID" value="XM_002784139.1"/>
</dbReference>
<dbReference type="GeneID" id="9060893"/>
<feature type="compositionally biased region" description="Polar residues" evidence="2">
    <location>
        <begin position="426"/>
        <end position="439"/>
    </location>
</feature>
<feature type="region of interest" description="Disordered" evidence="2">
    <location>
        <begin position="419"/>
        <end position="439"/>
    </location>
</feature>
<sequence>MTSDRVQKLSCRIALAHREATFLRKVEGLAAQRQRVVMRAMADLARQCRQQTLALALDRWYFVVTRGKLRRLGLVRVVWERWYRLILMGRREKQVARVVWGVALRLYYHSIGGVMRKWLGMIRRVHSAVQMDTVVKGEVGTQTRTVSVSATSMQTQSLFQAQVGCQTRRVVTLGREVQTNPQLRPSRMTQTRLQSRVAGTQTPVRRLVSAGVITDRIESLEVDSQTCRVETVEGGAQVQLEVSETSTQTTMPAGVTSGSQTEVVGRVDDGGEVQFDVGIQAEPSDSTELVGAGGSSHTVSTGVQTSEEGQRSEDGPITTTHDAECQAMVMVEGVTVGAQTDDLIRLDATTSPLHAHTVDVVEQEVQTGLVESMAPTAVEVGKVMETVSIGSIEWDDAARPTIRSSIMASSEVHRIAPVPHVWPEGPSSSIETSVSEGVPKTTTGQLLPARYRGHPHDEGARGVVVTGGTAVQTSPGRSTNMTTQTVGMASRSFAVQTDSQAQSRANWVMAIRCLRGLVISRLRYGLGLLLSNRLVWDNKELADLVVGLQGRIDSVTASLRDRDLEVSQLRLGIEAHREAETQAAAQVGALTAKCQGLEERCSGVAGLEERRKELEGRCEALFDDNVELAASLEKALEGVHRAERAERRVEELQIMLANKRDKAREEVRSPNNEESLDDSTTVGIQEQLDAYMELLVDLTNKLDRSEEEKKAKEEALDDLKGRYELLLAGRSSTGG</sequence>
<gene>
    <name evidence="3" type="ORF">Pmar_PMAR003442</name>
</gene>
<feature type="compositionally biased region" description="Polar residues" evidence="2">
    <location>
        <begin position="295"/>
        <end position="307"/>
    </location>
</feature>
<feature type="coiled-coil region" evidence="1">
    <location>
        <begin position="604"/>
        <end position="662"/>
    </location>
</feature>
<dbReference type="Proteomes" id="UP000007800">
    <property type="component" value="Unassembled WGS sequence"/>
</dbReference>
<name>C5KHB9_PERM5</name>
<protein>
    <submittedName>
        <fullName evidence="3">Uncharacterized protein</fullName>
    </submittedName>
</protein>
<dbReference type="InParanoid" id="C5KHB9"/>
<dbReference type="OrthoDB" id="448340at2759"/>
<proteinExistence type="predicted"/>
<evidence type="ECO:0000313" key="3">
    <source>
        <dbReference type="EMBL" id="EER15981.1"/>
    </source>
</evidence>
<dbReference type="EMBL" id="GG673069">
    <property type="protein sequence ID" value="EER15981.1"/>
    <property type="molecule type" value="Genomic_DNA"/>
</dbReference>
<dbReference type="AlphaFoldDB" id="C5KHB9"/>
<organism evidence="4">
    <name type="scientific">Perkinsus marinus (strain ATCC 50983 / TXsc)</name>
    <dbReference type="NCBI Taxonomy" id="423536"/>
    <lineage>
        <taxon>Eukaryota</taxon>
        <taxon>Sar</taxon>
        <taxon>Alveolata</taxon>
        <taxon>Perkinsozoa</taxon>
        <taxon>Perkinsea</taxon>
        <taxon>Perkinsida</taxon>
        <taxon>Perkinsidae</taxon>
        <taxon>Perkinsus</taxon>
    </lineage>
</organism>
<accession>C5KHB9</accession>
<feature type="coiled-coil region" evidence="1">
    <location>
        <begin position="688"/>
        <end position="722"/>
    </location>
</feature>
<feature type="region of interest" description="Disordered" evidence="2">
    <location>
        <begin position="283"/>
        <end position="317"/>
    </location>
</feature>
<evidence type="ECO:0000313" key="4">
    <source>
        <dbReference type="Proteomes" id="UP000007800"/>
    </source>
</evidence>
<dbReference type="OMA" id="ALDRWYF"/>
<reference evidence="3 4" key="1">
    <citation type="submission" date="2008-07" db="EMBL/GenBank/DDBJ databases">
        <authorList>
            <person name="El-Sayed N."/>
            <person name="Caler E."/>
            <person name="Inman J."/>
            <person name="Amedeo P."/>
            <person name="Hass B."/>
            <person name="Wortman J."/>
        </authorList>
    </citation>
    <scope>NUCLEOTIDE SEQUENCE [LARGE SCALE GENOMIC DNA]</scope>
    <source>
        <strain evidence="4">ATCC 50983 / TXsc</strain>
    </source>
</reference>
<keyword evidence="1" id="KW-0175">Coiled coil</keyword>
<keyword evidence="4" id="KW-1185">Reference proteome</keyword>
<evidence type="ECO:0000256" key="1">
    <source>
        <dbReference type="SAM" id="Coils"/>
    </source>
</evidence>
<evidence type="ECO:0000256" key="2">
    <source>
        <dbReference type="SAM" id="MobiDB-lite"/>
    </source>
</evidence>